<dbReference type="GO" id="GO:0046872">
    <property type="term" value="F:metal ion binding"/>
    <property type="evidence" value="ECO:0007669"/>
    <property type="project" value="UniProtKB-KW"/>
</dbReference>
<keyword evidence="1" id="KW-0479">Metal-binding</keyword>
<dbReference type="PANTHER" id="PTHR42909:SF1">
    <property type="entry name" value="CARBOHYDRATE KINASE PFKB DOMAIN-CONTAINING PROTEIN"/>
    <property type="match status" value="1"/>
</dbReference>
<dbReference type="EMBL" id="CAMXCT030006516">
    <property type="protein sequence ID" value="CAL4802462.1"/>
    <property type="molecule type" value="Genomic_DNA"/>
</dbReference>
<keyword evidence="6" id="KW-1185">Reference proteome</keyword>
<evidence type="ECO:0000313" key="4">
    <source>
        <dbReference type="EMBL" id="CAI4015150.1"/>
    </source>
</evidence>
<feature type="domain" description="Carbohydrate kinase PfkB" evidence="3">
    <location>
        <begin position="55"/>
        <end position="285"/>
    </location>
</feature>
<evidence type="ECO:0000259" key="3">
    <source>
        <dbReference type="Pfam" id="PF00294"/>
    </source>
</evidence>
<dbReference type="PANTHER" id="PTHR42909">
    <property type="entry name" value="ZGC:136858"/>
    <property type="match status" value="1"/>
</dbReference>
<dbReference type="GO" id="GO:0003676">
    <property type="term" value="F:nucleic acid binding"/>
    <property type="evidence" value="ECO:0007669"/>
    <property type="project" value="InterPro"/>
</dbReference>
<gene>
    <name evidence="4" type="ORF">C1SCF055_LOCUS39996</name>
</gene>
<reference evidence="5 6" key="2">
    <citation type="submission" date="2024-05" db="EMBL/GenBank/DDBJ databases">
        <authorList>
            <person name="Chen Y."/>
            <person name="Shah S."/>
            <person name="Dougan E. K."/>
            <person name="Thang M."/>
            <person name="Chan C."/>
        </authorList>
    </citation>
    <scope>NUCLEOTIDE SEQUENCE [LARGE SCALE GENOMIC DNA]</scope>
</reference>
<dbReference type="AlphaFoldDB" id="A0A9P1DT25"/>
<dbReference type="CDD" id="cd01941">
    <property type="entry name" value="YeiC_kinase_like"/>
    <property type="match status" value="1"/>
</dbReference>
<keyword evidence="5" id="KW-0808">Transferase</keyword>
<dbReference type="InterPro" id="IPR029056">
    <property type="entry name" value="Ribokinase-like"/>
</dbReference>
<protein>
    <submittedName>
        <fullName evidence="5">Pseudouridine kinase</fullName>
    </submittedName>
</protein>
<evidence type="ECO:0000313" key="6">
    <source>
        <dbReference type="Proteomes" id="UP001152797"/>
    </source>
</evidence>
<dbReference type="EMBL" id="CAMXCT020006516">
    <property type="protein sequence ID" value="CAL1168525.1"/>
    <property type="molecule type" value="Genomic_DNA"/>
</dbReference>
<feature type="compositionally biased region" description="Basic and acidic residues" evidence="2">
    <location>
        <begin position="555"/>
        <end position="565"/>
    </location>
</feature>
<organism evidence="4">
    <name type="scientific">Cladocopium goreaui</name>
    <dbReference type="NCBI Taxonomy" id="2562237"/>
    <lineage>
        <taxon>Eukaryota</taxon>
        <taxon>Sar</taxon>
        <taxon>Alveolata</taxon>
        <taxon>Dinophyceae</taxon>
        <taxon>Suessiales</taxon>
        <taxon>Symbiodiniaceae</taxon>
        <taxon>Cladocopium</taxon>
    </lineage>
</organism>
<dbReference type="InterPro" id="IPR011611">
    <property type="entry name" value="PfkB_dom"/>
</dbReference>
<comment type="caution">
    <text evidence="4">The sequence shown here is derived from an EMBL/GenBank/DDBJ whole genome shotgun (WGS) entry which is preliminary data.</text>
</comment>
<sequence>MPSMDRYGSDGCYFAGSMSDVDSHGRAHSDGSGPVGLLVCGGAVVDCIVRPFDSQQHGASRTSMPGEARISHGGVGRNLAEVSLRLGCAVHLLSAVGGDEPGRQLLSHCRQLGLLVEDVAVLDTFRTATYTALLDGTGELVGAVADMAILDNIQPEILRHRCGSLDGIKLVLCEANLSSEALKAALQAASGNKTCMWFDPVSVAKAPRGVQRIPWHLAAPNWDELLAMLGWRGQGSIEWSEAPEAPALPPAVIEAVAEALVPGFGFAKNLLLTLGPKGCVLATQTDADAMPTKFGKPRILQKVELDVAGLLQLQDDKPIQQLPGLSVEVSEQNHSDCTLRWYRLKPLDHVRDVTGAGDALLAGTAAAFVEGWTLPDSIFLGLICAHATLFVDGSIAQDLGPNILPKLAQLLPQLHGAKLAGMKIPDRGPIQPKEMPKAPPVDDPIVLVREVPADWSQKDLMSFHLSLGMEEFQTARMMPSSDGGLTRHAYLQYRTAAAASNAVSSLSGSLVHPRSGEPRRLIAGLASDVRHGAHGQNGIRGRQQGPGKTSGYRNQARDRDSDHFEAGPQQDPYTLYLSDMPSDFNKKDLERLHDQLGIIKPKVIKVLYLRLNKSKSSAVLRYDTMEQARADQTLIPPKHIQRAYDADMRRLYCVGFRYPDILNAGRKCYDSLKPLLVQCTPKPCEAKSALMVLQDRLVLV</sequence>
<dbReference type="Proteomes" id="UP001152797">
    <property type="component" value="Unassembled WGS sequence"/>
</dbReference>
<accession>A0A9P1DT25</accession>
<keyword evidence="5" id="KW-0418">Kinase</keyword>
<dbReference type="EMBL" id="CAMXCT010006516">
    <property type="protein sequence ID" value="CAI4015150.1"/>
    <property type="molecule type" value="Genomic_DNA"/>
</dbReference>
<dbReference type="InterPro" id="IPR035979">
    <property type="entry name" value="RBD_domain_sf"/>
</dbReference>
<dbReference type="GO" id="GO:0004730">
    <property type="term" value="F:pseudouridylate synthase activity"/>
    <property type="evidence" value="ECO:0007669"/>
    <property type="project" value="TreeGrafter"/>
</dbReference>
<dbReference type="GO" id="GO:0016798">
    <property type="term" value="F:hydrolase activity, acting on glycosyl bonds"/>
    <property type="evidence" value="ECO:0007669"/>
    <property type="project" value="TreeGrafter"/>
</dbReference>
<evidence type="ECO:0000313" key="5">
    <source>
        <dbReference type="EMBL" id="CAL4802462.1"/>
    </source>
</evidence>
<reference evidence="4" key="1">
    <citation type="submission" date="2022-10" db="EMBL/GenBank/DDBJ databases">
        <authorList>
            <person name="Chen Y."/>
            <person name="Dougan E. K."/>
            <person name="Chan C."/>
            <person name="Rhodes N."/>
            <person name="Thang M."/>
        </authorList>
    </citation>
    <scope>NUCLEOTIDE SEQUENCE</scope>
</reference>
<evidence type="ECO:0000256" key="2">
    <source>
        <dbReference type="SAM" id="MobiDB-lite"/>
    </source>
</evidence>
<feature type="region of interest" description="Disordered" evidence="2">
    <location>
        <begin position="531"/>
        <end position="572"/>
    </location>
</feature>
<dbReference type="SUPFAM" id="SSF54928">
    <property type="entry name" value="RNA-binding domain, RBD"/>
    <property type="match status" value="1"/>
</dbReference>
<dbReference type="OrthoDB" id="443414at2759"/>
<dbReference type="Pfam" id="PF00294">
    <property type="entry name" value="PfkB"/>
    <property type="match status" value="2"/>
</dbReference>
<dbReference type="SUPFAM" id="SSF53613">
    <property type="entry name" value="Ribokinase-like"/>
    <property type="match status" value="1"/>
</dbReference>
<proteinExistence type="predicted"/>
<dbReference type="Gene3D" id="3.40.1190.20">
    <property type="match status" value="1"/>
</dbReference>
<dbReference type="GO" id="GO:0005737">
    <property type="term" value="C:cytoplasm"/>
    <property type="evidence" value="ECO:0007669"/>
    <property type="project" value="TreeGrafter"/>
</dbReference>
<evidence type="ECO:0000256" key="1">
    <source>
        <dbReference type="ARBA" id="ARBA00022723"/>
    </source>
</evidence>
<name>A0A9P1DT25_9DINO</name>
<feature type="domain" description="Carbohydrate kinase PfkB" evidence="3">
    <location>
        <begin position="348"/>
        <end position="395"/>
    </location>
</feature>
<dbReference type="GO" id="GO:0016301">
    <property type="term" value="F:kinase activity"/>
    <property type="evidence" value="ECO:0007669"/>
    <property type="project" value="UniProtKB-KW"/>
</dbReference>